<dbReference type="SUPFAM" id="SSF63817">
    <property type="entry name" value="Sortase"/>
    <property type="match status" value="1"/>
</dbReference>
<sequence>MTAGTVLEEPAGAAVAGAAEPSSRRRVRPVRRPRPGAVPPPSTRPKKPSVGRAPVAPWRMLLSMVLTMLATVITLQLINLVGVSPLLHATAQERLYEELRLSLSEGSAPLGQTTFDGALVAPGTPLALLSIPDIGVREVVVEGTASAQTMLGAGHRRDTPLPGQTGTSVLMGRSGAYGGVFRSLHDLAPGSRFTLTTGQGEAAFEVMGLRRAGDQAPPAPLPTEGRLTLITADGPAFMPEDVLRVDAKLVSKPFEKAAPVLVPGSLPGAEQAMGQDTTNLFTLVLCLQLLILVSVAAVWSWTRWGRRETWLVFVPALTAAGLITGTNVNFLLPNLL</sequence>
<protein>
    <submittedName>
        <fullName evidence="4">Sortase</fullName>
    </submittedName>
</protein>
<evidence type="ECO:0000313" key="4">
    <source>
        <dbReference type="EMBL" id="MEN2744900.1"/>
    </source>
</evidence>
<feature type="region of interest" description="Disordered" evidence="2">
    <location>
        <begin position="1"/>
        <end position="52"/>
    </location>
</feature>
<feature type="transmembrane region" description="Helical" evidence="3">
    <location>
        <begin position="311"/>
        <end position="332"/>
    </location>
</feature>
<feature type="compositionally biased region" description="Basic residues" evidence="2">
    <location>
        <begin position="24"/>
        <end position="34"/>
    </location>
</feature>
<keyword evidence="3" id="KW-0472">Membrane</keyword>
<keyword evidence="5" id="KW-1185">Reference proteome</keyword>
<evidence type="ECO:0000313" key="5">
    <source>
        <dbReference type="Proteomes" id="UP001422074"/>
    </source>
</evidence>
<dbReference type="Pfam" id="PF04203">
    <property type="entry name" value="Sortase"/>
    <property type="match status" value="1"/>
</dbReference>
<feature type="transmembrane region" description="Helical" evidence="3">
    <location>
        <begin position="280"/>
        <end position="299"/>
    </location>
</feature>
<evidence type="ECO:0000256" key="1">
    <source>
        <dbReference type="ARBA" id="ARBA00022801"/>
    </source>
</evidence>
<dbReference type="RefSeq" id="WP_345885251.1">
    <property type="nucleotide sequence ID" value="NZ_JBDFRB010000007.1"/>
</dbReference>
<feature type="transmembrane region" description="Helical" evidence="3">
    <location>
        <begin position="61"/>
        <end position="87"/>
    </location>
</feature>
<name>A0ABU9X0F2_9MICC</name>
<gene>
    <name evidence="4" type="ORF">ABCQ75_10160</name>
</gene>
<dbReference type="InterPro" id="IPR005754">
    <property type="entry name" value="Sortase"/>
</dbReference>
<dbReference type="Proteomes" id="UP001422074">
    <property type="component" value="Unassembled WGS sequence"/>
</dbReference>
<accession>A0ABU9X0F2</accession>
<proteinExistence type="predicted"/>
<dbReference type="InterPro" id="IPR023365">
    <property type="entry name" value="Sortase_dom-sf"/>
</dbReference>
<keyword evidence="3" id="KW-1133">Transmembrane helix</keyword>
<keyword evidence="1" id="KW-0378">Hydrolase</keyword>
<dbReference type="Gene3D" id="2.40.260.10">
    <property type="entry name" value="Sortase"/>
    <property type="match status" value="1"/>
</dbReference>
<comment type="caution">
    <text evidence="4">The sequence shown here is derived from an EMBL/GenBank/DDBJ whole genome shotgun (WGS) entry which is preliminary data.</text>
</comment>
<evidence type="ECO:0000256" key="3">
    <source>
        <dbReference type="SAM" id="Phobius"/>
    </source>
</evidence>
<reference evidence="4 5" key="1">
    <citation type="submission" date="2024-05" db="EMBL/GenBank/DDBJ databases">
        <title>Sinomonas sp. nov., isolated from a waste landfill.</title>
        <authorList>
            <person name="Zhao Y."/>
        </authorList>
    </citation>
    <scope>NUCLEOTIDE SEQUENCE [LARGE SCALE GENOMIC DNA]</scope>
    <source>
        <strain evidence="4 5">CCTCC AB2014300</strain>
    </source>
</reference>
<keyword evidence="3" id="KW-0812">Transmembrane</keyword>
<evidence type="ECO:0000256" key="2">
    <source>
        <dbReference type="SAM" id="MobiDB-lite"/>
    </source>
</evidence>
<feature type="compositionally biased region" description="Low complexity" evidence="2">
    <location>
        <begin position="8"/>
        <end position="21"/>
    </location>
</feature>
<organism evidence="4 5">
    <name type="scientific">Sinomonas halotolerans</name>
    <dbReference type="NCBI Taxonomy" id="1644133"/>
    <lineage>
        <taxon>Bacteria</taxon>
        <taxon>Bacillati</taxon>
        <taxon>Actinomycetota</taxon>
        <taxon>Actinomycetes</taxon>
        <taxon>Micrococcales</taxon>
        <taxon>Micrococcaceae</taxon>
        <taxon>Sinomonas</taxon>
    </lineage>
</organism>
<dbReference type="EMBL" id="JBDFRB010000007">
    <property type="protein sequence ID" value="MEN2744900.1"/>
    <property type="molecule type" value="Genomic_DNA"/>
</dbReference>